<keyword evidence="2" id="KW-1185">Reference proteome</keyword>
<dbReference type="Proteomes" id="UP000650467">
    <property type="component" value="Unassembled WGS sequence"/>
</dbReference>
<name>A0A836B049_CHLIN</name>
<dbReference type="AlphaFoldDB" id="A0A836B049"/>
<sequence length="98" mass="10846">MPARIRDGKIVNVFLLVATGAPVTEFSPSVFTALGCDNFTAAAMVNLGGYPHTQVRLRDQGEHSNHRDIPILGADFMKRNRCLLEVDYANETVTIRFP</sequence>
<evidence type="ECO:0000313" key="2">
    <source>
        <dbReference type="Proteomes" id="UP000650467"/>
    </source>
</evidence>
<comment type="caution">
    <text evidence="1">The sequence shown here is derived from an EMBL/GenBank/DDBJ whole genome shotgun (WGS) entry which is preliminary data.</text>
</comment>
<reference evidence="1" key="1">
    <citation type="journal article" date="2020" name="bioRxiv">
        <title>Comparative genomics of Chlamydomonas.</title>
        <authorList>
            <person name="Craig R.J."/>
            <person name="Hasan A.R."/>
            <person name="Ness R.W."/>
            <person name="Keightley P.D."/>
        </authorList>
    </citation>
    <scope>NUCLEOTIDE SEQUENCE</scope>
    <source>
        <strain evidence="1">SAG 7.73</strain>
    </source>
</reference>
<gene>
    <name evidence="1" type="ORF">HXX76_001938</name>
</gene>
<dbReference type="OrthoDB" id="529383at2759"/>
<evidence type="ECO:0000313" key="1">
    <source>
        <dbReference type="EMBL" id="KAG2443587.1"/>
    </source>
</evidence>
<organism evidence="1 2">
    <name type="scientific">Chlamydomonas incerta</name>
    <dbReference type="NCBI Taxonomy" id="51695"/>
    <lineage>
        <taxon>Eukaryota</taxon>
        <taxon>Viridiplantae</taxon>
        <taxon>Chlorophyta</taxon>
        <taxon>core chlorophytes</taxon>
        <taxon>Chlorophyceae</taxon>
        <taxon>CS clade</taxon>
        <taxon>Chlamydomonadales</taxon>
        <taxon>Chlamydomonadaceae</taxon>
        <taxon>Chlamydomonas</taxon>
    </lineage>
</organism>
<dbReference type="EMBL" id="JAEHOC010000003">
    <property type="protein sequence ID" value="KAG2443587.1"/>
    <property type="molecule type" value="Genomic_DNA"/>
</dbReference>
<proteinExistence type="predicted"/>
<accession>A0A836B049</accession>
<protein>
    <submittedName>
        <fullName evidence="1">Uncharacterized protein</fullName>
    </submittedName>
</protein>